<dbReference type="KEGG" id="sof:NCTC11214_01867"/>
<dbReference type="Pfam" id="PF12146">
    <property type="entry name" value="Hydrolase_4"/>
    <property type="match status" value="1"/>
</dbReference>
<reference evidence="2 3" key="1">
    <citation type="submission" date="2018-12" db="EMBL/GenBank/DDBJ databases">
        <authorList>
            <consortium name="Pathogen Informatics"/>
        </authorList>
    </citation>
    <scope>NUCLEOTIDE SEQUENCE [LARGE SCALE GENOMIC DNA]</scope>
    <source>
        <strain evidence="2 3">NCTC11214</strain>
    </source>
</reference>
<dbReference type="GO" id="GO:0047372">
    <property type="term" value="F:monoacylglycerol lipase activity"/>
    <property type="evidence" value="ECO:0007669"/>
    <property type="project" value="UniProtKB-EC"/>
</dbReference>
<proteinExistence type="predicted"/>
<organism evidence="2 3">
    <name type="scientific">Serratia odorifera</name>
    <dbReference type="NCBI Taxonomy" id="618"/>
    <lineage>
        <taxon>Bacteria</taxon>
        <taxon>Pseudomonadati</taxon>
        <taxon>Pseudomonadota</taxon>
        <taxon>Gammaproteobacteria</taxon>
        <taxon>Enterobacterales</taxon>
        <taxon>Yersiniaceae</taxon>
        <taxon>Serratia</taxon>
    </lineage>
</organism>
<name>A0A447KPT8_SEROD</name>
<dbReference type="InterPro" id="IPR051044">
    <property type="entry name" value="MAG_DAG_Lipase"/>
</dbReference>
<gene>
    <name evidence="2" type="ORF">NCTC11214_01867</name>
</gene>
<accession>A0A447KPT8</accession>
<dbReference type="InterPro" id="IPR029058">
    <property type="entry name" value="AB_hydrolase_fold"/>
</dbReference>
<evidence type="ECO:0000313" key="3">
    <source>
        <dbReference type="Proteomes" id="UP000281391"/>
    </source>
</evidence>
<dbReference type="EC" id="3.1.1.23" evidence="2"/>
<sequence>MPSKAIAKWLKRLTLVLVTILITLLAVRVYDTQRGPALEPWHTFVPHEMSGDEVDGADWPAYLAAEQRVFAEVKTNVSDRLEAGERIPLNRYFSGSPIYPAHFARDWNRSYQLLPAGEPRGAVVLLHGLTDSPYSLRHIADNYRQHGFVAVGIRLPAHGTVPGALTAIEWQDWLAATRLAVREARKRIGADKPLHIVGFSNGGALAMKYALDALEDPELAPPQRLILISPMIGVTHFARFAGIAGWPAVFPAFAKAAWLGILPEFNPFKYNSFPVNGARQSYLLSNALQQQIARLGRDGKLAALPPVLTFQSVMDSTVSTRAVIRALYNVLPANGSELVLFDVNRTVNFGPLLRPNAADAVNQLLPPPPRRYRATVITNRSPESSEAVAHITEAGAVAERQQPLGLAYPADIYSLSHVALPFPIDDSLYGRFPAQRAEFGISLGTIAARGERSVLVVDMDSLMRLASNPFFPYLFAAYRQQALDKTEQGKGIILRLVIEQLAGFFQRQALIAVVGNAVHHRVGDVGNANAAIEQIGGVAVAEKGAHVAGAELLTGAQGGEVGDAYRQGGQAFLVGKVGGDAFAERLADAIQILWSWCIVRPYLIIQRIAFYRLGAAGKYHAPTAGILGGAEDIKGAENVVVFQRVAKIRVR</sequence>
<evidence type="ECO:0000313" key="2">
    <source>
        <dbReference type="EMBL" id="VDZ55800.1"/>
    </source>
</evidence>
<dbReference type="Gene3D" id="3.40.50.1820">
    <property type="entry name" value="alpha/beta hydrolase"/>
    <property type="match status" value="1"/>
</dbReference>
<protein>
    <submittedName>
        <fullName evidence="2">Thermostable monoacylglycerol lipase</fullName>
        <ecNumber evidence="2">3.1.1.23</ecNumber>
    </submittedName>
</protein>
<dbReference type="AlphaFoldDB" id="A0A447KPT8"/>
<dbReference type="SUPFAM" id="SSF53474">
    <property type="entry name" value="alpha/beta-Hydrolases"/>
    <property type="match status" value="1"/>
</dbReference>
<evidence type="ECO:0000259" key="1">
    <source>
        <dbReference type="Pfam" id="PF12146"/>
    </source>
</evidence>
<dbReference type="InterPro" id="IPR022742">
    <property type="entry name" value="Hydrolase_4"/>
</dbReference>
<feature type="domain" description="Serine aminopeptidase S33" evidence="1">
    <location>
        <begin position="118"/>
        <end position="239"/>
    </location>
</feature>
<keyword evidence="2" id="KW-0378">Hydrolase</keyword>
<dbReference type="EMBL" id="LR134117">
    <property type="protein sequence ID" value="VDZ55800.1"/>
    <property type="molecule type" value="Genomic_DNA"/>
</dbReference>
<dbReference type="Proteomes" id="UP000281391">
    <property type="component" value="Chromosome"/>
</dbReference>
<dbReference type="PANTHER" id="PTHR11614">
    <property type="entry name" value="PHOSPHOLIPASE-RELATED"/>
    <property type="match status" value="1"/>
</dbReference>